<protein>
    <recommendedName>
        <fullName evidence="10">Kinetochore protein Spc24</fullName>
    </recommendedName>
</protein>
<evidence type="ECO:0000256" key="11">
    <source>
        <dbReference type="SAM" id="MobiDB-lite"/>
    </source>
</evidence>
<keyword evidence="13" id="KW-1185">Reference proteome</keyword>
<evidence type="ECO:0000256" key="3">
    <source>
        <dbReference type="ARBA" id="ARBA00022618"/>
    </source>
</evidence>
<dbReference type="GO" id="GO:0008017">
    <property type="term" value="F:microtubule binding"/>
    <property type="evidence" value="ECO:0007669"/>
    <property type="project" value="TreeGrafter"/>
</dbReference>
<dbReference type="AlphaFoldDB" id="A0A9W8J4U2"/>
<name>A0A9W8J4U2_9AGAR</name>
<evidence type="ECO:0000256" key="4">
    <source>
        <dbReference type="ARBA" id="ARBA00022776"/>
    </source>
</evidence>
<evidence type="ECO:0000256" key="9">
    <source>
        <dbReference type="ARBA" id="ARBA00023328"/>
    </source>
</evidence>
<dbReference type="Pfam" id="PF08286">
    <property type="entry name" value="Spc24"/>
    <property type="match status" value="1"/>
</dbReference>
<dbReference type="PANTHER" id="PTHR22142">
    <property type="match status" value="1"/>
</dbReference>
<comment type="function">
    <text evidence="10">Acts as a component of the essential kinetochore-associated NDC80 complex, which is required for chromosome segregation and spindle checkpoint activity.</text>
</comment>
<evidence type="ECO:0000256" key="7">
    <source>
        <dbReference type="ARBA" id="ARBA00023242"/>
    </source>
</evidence>
<keyword evidence="2 10" id="KW-0158">Chromosome</keyword>
<feature type="non-terminal residue" evidence="12">
    <location>
        <position position="1"/>
    </location>
</feature>
<accession>A0A9W8J4U2</accession>
<evidence type="ECO:0000256" key="2">
    <source>
        <dbReference type="ARBA" id="ARBA00022454"/>
    </source>
</evidence>
<reference evidence="12" key="1">
    <citation type="submission" date="2022-06" db="EMBL/GenBank/DDBJ databases">
        <title>Genome Sequence of Candolleomyces eurysporus.</title>
        <authorList>
            <person name="Buettner E."/>
        </authorList>
    </citation>
    <scope>NUCLEOTIDE SEQUENCE</scope>
    <source>
        <strain evidence="12">VTCC 930004</strain>
    </source>
</reference>
<dbReference type="InterPro" id="IPR038066">
    <property type="entry name" value="Spc24_Fungi_globular_sf"/>
</dbReference>
<keyword evidence="4 10" id="KW-0498">Mitosis</keyword>
<evidence type="ECO:0000256" key="10">
    <source>
        <dbReference type="RuleBase" id="RU368011"/>
    </source>
</evidence>
<dbReference type="GO" id="GO:0007059">
    <property type="term" value="P:chromosome segregation"/>
    <property type="evidence" value="ECO:0007669"/>
    <property type="project" value="TreeGrafter"/>
</dbReference>
<evidence type="ECO:0000256" key="8">
    <source>
        <dbReference type="ARBA" id="ARBA00023306"/>
    </source>
</evidence>
<keyword evidence="6" id="KW-0175">Coiled coil</keyword>
<evidence type="ECO:0000313" key="13">
    <source>
        <dbReference type="Proteomes" id="UP001140091"/>
    </source>
</evidence>
<dbReference type="Gene3D" id="3.30.160.430">
    <property type="match status" value="1"/>
</dbReference>
<evidence type="ECO:0000256" key="5">
    <source>
        <dbReference type="ARBA" id="ARBA00022838"/>
    </source>
</evidence>
<comment type="similarity">
    <text evidence="1 10">Belongs to the SPC24 family.</text>
</comment>
<comment type="subcellular location">
    <subcellularLocation>
        <location evidence="10">Nucleus</location>
    </subcellularLocation>
    <subcellularLocation>
        <location evidence="10">Chromosome</location>
        <location evidence="10">Centromere</location>
        <location evidence="10">Kinetochore</location>
    </subcellularLocation>
</comment>
<dbReference type="OrthoDB" id="3344830at2759"/>
<dbReference type="GO" id="GO:0051301">
    <property type="term" value="P:cell division"/>
    <property type="evidence" value="ECO:0007669"/>
    <property type="project" value="UniProtKB-UniRule"/>
</dbReference>
<comment type="caution">
    <text evidence="12">The sequence shown here is derived from an EMBL/GenBank/DDBJ whole genome shotgun (WGS) entry which is preliminary data.</text>
</comment>
<keyword evidence="8 10" id="KW-0131">Cell cycle</keyword>
<evidence type="ECO:0000313" key="12">
    <source>
        <dbReference type="EMBL" id="KAJ2926339.1"/>
    </source>
</evidence>
<dbReference type="Proteomes" id="UP001140091">
    <property type="component" value="Unassembled WGS sequence"/>
</dbReference>
<dbReference type="EMBL" id="JANBPK010001065">
    <property type="protein sequence ID" value="KAJ2926339.1"/>
    <property type="molecule type" value="Genomic_DNA"/>
</dbReference>
<proteinExistence type="inferred from homology"/>
<dbReference type="CDD" id="cd11565">
    <property type="entry name" value="RWD_Spc24"/>
    <property type="match status" value="1"/>
</dbReference>
<evidence type="ECO:0000256" key="1">
    <source>
        <dbReference type="ARBA" id="ARBA00007804"/>
    </source>
</evidence>
<keyword evidence="3 10" id="KW-0132">Cell division</keyword>
<sequence>MSIDVQEAIKAIRDMLPIIDPEEDYLTIVAAEEKIVASEAKRKKELEEAHAKLKGPHSQLRSPSDAPLTRSHPSIPSQEDHVAMLNELENSKLSLAKAISDAEGLSGSKEAELAALKEEARRLEGYDPAVEHTKELDGSALRLQLYKGLGFEPINEPNRNISKMLVRATSGDIHTVDLSNSKSRFENTQLLWKLANS</sequence>
<dbReference type="GO" id="GO:0005634">
    <property type="term" value="C:nucleus"/>
    <property type="evidence" value="ECO:0007669"/>
    <property type="project" value="UniProtKB-SubCell"/>
</dbReference>
<organism evidence="12 13">
    <name type="scientific">Candolleomyces eurysporus</name>
    <dbReference type="NCBI Taxonomy" id="2828524"/>
    <lineage>
        <taxon>Eukaryota</taxon>
        <taxon>Fungi</taxon>
        <taxon>Dikarya</taxon>
        <taxon>Basidiomycota</taxon>
        <taxon>Agaricomycotina</taxon>
        <taxon>Agaricomycetes</taxon>
        <taxon>Agaricomycetidae</taxon>
        <taxon>Agaricales</taxon>
        <taxon>Agaricineae</taxon>
        <taxon>Psathyrellaceae</taxon>
        <taxon>Candolleomyces</taxon>
    </lineage>
</organism>
<feature type="region of interest" description="Disordered" evidence="11">
    <location>
        <begin position="49"/>
        <end position="76"/>
    </location>
</feature>
<keyword evidence="7 10" id="KW-0539">Nucleus</keyword>
<dbReference type="InterPro" id="IPR013252">
    <property type="entry name" value="Ndc80_Spc24"/>
</dbReference>
<gene>
    <name evidence="12" type="ORF">H1R20_g10753</name>
</gene>
<keyword evidence="9 10" id="KW-0137">Centromere</keyword>
<keyword evidence="5 10" id="KW-0995">Kinetochore</keyword>
<comment type="subunit">
    <text evidence="10">Component of the NDC80 complex.</text>
</comment>
<dbReference type="GO" id="GO:0031262">
    <property type="term" value="C:Ndc80 complex"/>
    <property type="evidence" value="ECO:0007669"/>
    <property type="project" value="TreeGrafter"/>
</dbReference>
<dbReference type="PANTHER" id="PTHR22142:SF2">
    <property type="entry name" value="KINETOCHORE PROTEIN SPC24"/>
    <property type="match status" value="1"/>
</dbReference>
<dbReference type="SUPFAM" id="SSF143026">
    <property type="entry name" value="Kinetochore globular domain"/>
    <property type="match status" value="1"/>
</dbReference>
<evidence type="ECO:0000256" key="6">
    <source>
        <dbReference type="ARBA" id="ARBA00023054"/>
    </source>
</evidence>